<keyword evidence="6 13" id="KW-0489">Methyltransferase</keyword>
<dbReference type="NCBIfam" id="NF011494">
    <property type="entry name" value="PRK14902.1"/>
    <property type="match status" value="1"/>
</dbReference>
<dbReference type="InterPro" id="IPR004573">
    <property type="entry name" value="rRNA_ssu_MeTfrase_B"/>
</dbReference>
<dbReference type="PRINTS" id="PR02008">
    <property type="entry name" value="RCMTFAMILY"/>
</dbReference>
<comment type="catalytic activity">
    <reaction evidence="12">
        <text>cytidine(967) in 16S rRNA + S-adenosyl-L-methionine = 5-methylcytidine(967) in 16S rRNA + S-adenosyl-L-homocysteine + H(+)</text>
        <dbReference type="Rhea" id="RHEA:42748"/>
        <dbReference type="Rhea" id="RHEA-COMP:10219"/>
        <dbReference type="Rhea" id="RHEA-COMP:10220"/>
        <dbReference type="ChEBI" id="CHEBI:15378"/>
        <dbReference type="ChEBI" id="CHEBI:57856"/>
        <dbReference type="ChEBI" id="CHEBI:59789"/>
        <dbReference type="ChEBI" id="CHEBI:74483"/>
        <dbReference type="ChEBI" id="CHEBI:82748"/>
        <dbReference type="EC" id="2.1.1.176"/>
    </reaction>
</comment>
<evidence type="ECO:0000256" key="5">
    <source>
        <dbReference type="ARBA" id="ARBA00022552"/>
    </source>
</evidence>
<gene>
    <name evidence="15" type="primary">rsmB</name>
    <name evidence="15" type="ORF">ERS852473_00312</name>
</gene>
<evidence type="ECO:0000256" key="4">
    <source>
        <dbReference type="ARBA" id="ARBA00022490"/>
    </source>
</evidence>
<feature type="binding site" evidence="13">
    <location>
        <position position="325"/>
    </location>
    <ligand>
        <name>S-adenosyl-L-methionine</name>
        <dbReference type="ChEBI" id="CHEBI:59789"/>
    </ligand>
</feature>
<reference evidence="15 16" key="1">
    <citation type="submission" date="2015-09" db="EMBL/GenBank/DDBJ databases">
        <authorList>
            <consortium name="Pathogen Informatics"/>
        </authorList>
    </citation>
    <scope>NUCLEOTIDE SEQUENCE [LARGE SCALE GENOMIC DNA]</scope>
    <source>
        <strain evidence="15 16">2789STDY5834858</strain>
    </source>
</reference>
<dbReference type="InterPro" id="IPR001678">
    <property type="entry name" value="MeTrfase_RsmB-F_NOP2_dom"/>
</dbReference>
<evidence type="ECO:0000256" key="6">
    <source>
        <dbReference type="ARBA" id="ARBA00022603"/>
    </source>
</evidence>
<dbReference type="GO" id="GO:0032259">
    <property type="term" value="P:methylation"/>
    <property type="evidence" value="ECO:0007669"/>
    <property type="project" value="UniProtKB-KW"/>
</dbReference>
<dbReference type="EC" id="2.1.1.176" evidence="3"/>
<dbReference type="EMBL" id="CYZR01000001">
    <property type="protein sequence ID" value="CUN49019.1"/>
    <property type="molecule type" value="Genomic_DNA"/>
</dbReference>
<keyword evidence="9 13" id="KW-0694">RNA-binding</keyword>
<comment type="caution">
    <text evidence="13">Lacks conserved residue(s) required for the propagation of feature annotation.</text>
</comment>
<dbReference type="SUPFAM" id="SSF53335">
    <property type="entry name" value="S-adenosyl-L-methionine-dependent methyltransferases"/>
    <property type="match status" value="1"/>
</dbReference>
<evidence type="ECO:0000256" key="1">
    <source>
        <dbReference type="ARBA" id="ARBA00002724"/>
    </source>
</evidence>
<feature type="domain" description="SAM-dependent MTase RsmB/NOP-type" evidence="14">
    <location>
        <begin position="166"/>
        <end position="439"/>
    </location>
</feature>
<dbReference type="InterPro" id="IPR054728">
    <property type="entry name" value="RsmB-like_ferredoxin"/>
</dbReference>
<name>A0ABM9ULN1_SARVE</name>
<evidence type="ECO:0000256" key="10">
    <source>
        <dbReference type="ARBA" id="ARBA00030399"/>
    </source>
</evidence>
<evidence type="ECO:0000313" key="15">
    <source>
        <dbReference type="EMBL" id="CUN49019.1"/>
    </source>
</evidence>
<dbReference type="PANTHER" id="PTHR22807:SF53">
    <property type="entry name" value="RIBOSOMAL RNA SMALL SUBUNIT METHYLTRANSFERASE B-RELATED"/>
    <property type="match status" value="1"/>
</dbReference>
<dbReference type="InterPro" id="IPR049560">
    <property type="entry name" value="MeTrfase_RsmB-F_NOP2_cat"/>
</dbReference>
<dbReference type="Pfam" id="PF01029">
    <property type="entry name" value="NusB"/>
    <property type="match status" value="1"/>
</dbReference>
<comment type="subcellular location">
    <subcellularLocation>
        <location evidence="2">Cytoplasm</location>
    </subcellularLocation>
</comment>
<evidence type="ECO:0000256" key="12">
    <source>
        <dbReference type="ARBA" id="ARBA00047283"/>
    </source>
</evidence>
<comment type="caution">
    <text evidence="15">The sequence shown here is derived from an EMBL/GenBank/DDBJ whole genome shotgun (WGS) entry which is preliminary data.</text>
</comment>
<dbReference type="Pfam" id="PF22458">
    <property type="entry name" value="RsmF-B_ferredox"/>
    <property type="match status" value="1"/>
</dbReference>
<dbReference type="Pfam" id="PF01189">
    <property type="entry name" value="Methyltr_RsmB-F"/>
    <property type="match status" value="1"/>
</dbReference>
<feature type="binding site" evidence="13">
    <location>
        <position position="307"/>
    </location>
    <ligand>
        <name>S-adenosyl-L-methionine</name>
        <dbReference type="ChEBI" id="CHEBI:59789"/>
    </ligand>
</feature>
<dbReference type="PROSITE" id="PS51686">
    <property type="entry name" value="SAM_MT_RSMB_NOP"/>
    <property type="match status" value="1"/>
</dbReference>
<feature type="active site" description="Nucleophile" evidence="13">
    <location>
        <position position="378"/>
    </location>
</feature>
<proteinExistence type="inferred from homology"/>
<dbReference type="Gene3D" id="3.40.50.150">
    <property type="entry name" value="Vaccinia Virus protein VP39"/>
    <property type="match status" value="1"/>
</dbReference>
<dbReference type="InterPro" id="IPR006027">
    <property type="entry name" value="NusB_RsmB_TIM44"/>
</dbReference>
<evidence type="ECO:0000256" key="9">
    <source>
        <dbReference type="ARBA" id="ARBA00022884"/>
    </source>
</evidence>
<sequence length="439" mass="50460">MNSRKIIVEILDNVIKKGAYSNIEINKRFKNSNINDKDRGLITEVVYGTLKNKKTIDIILGSFVSDVKDIDEKVVNILRSAIYQIKYLDRIPSYAVVNESVNLAKIRAKSLSSFVNGVLRNYLRNLDKDYKKGLTDMESLEYYFSFNSWMIKLFLKQYGKENGIKILKGLNETPYITVRTNILKTTREELLNSLLVEGYDVEKGYISDSAIMIKKGSSIEKNSLYTKGMFTVQDESAMLVSECLNLRYNDTVLDICSAPGTKGTHVSEILNNTGKVLAFDIHTHKLKLIEDNAKRLGIFNIEVKLGDASKFNRQYLNSADKILLDVPCSGLGIIRKKPEIKWTKTLKDLKDIEKTQRVILENAWRYLKRGGEMIYSTCTLNKDENEEIINWFLRKHEDCEVEKINLCKKDNILYNTNGTVTILPNKYMDGFFIARLRKK</sequence>
<keyword evidence="7 13" id="KW-0808">Transferase</keyword>
<protein>
    <recommendedName>
        <fullName evidence="3">16S rRNA (cytosine(967)-C(5))-methyltransferase</fullName>
        <ecNumber evidence="3">2.1.1.176</ecNumber>
    </recommendedName>
    <alternativeName>
        <fullName evidence="10">16S rRNA m5C967 methyltransferase</fullName>
    </alternativeName>
    <alternativeName>
        <fullName evidence="11">rRNA (cytosine-C(5)-)-methyltransferase RsmB</fullName>
    </alternativeName>
</protein>
<evidence type="ECO:0000256" key="13">
    <source>
        <dbReference type="PROSITE-ProRule" id="PRU01023"/>
    </source>
</evidence>
<dbReference type="InterPro" id="IPR035926">
    <property type="entry name" value="NusB-like_sf"/>
</dbReference>
<dbReference type="InterPro" id="IPR029063">
    <property type="entry name" value="SAM-dependent_MTases_sf"/>
</dbReference>
<evidence type="ECO:0000256" key="3">
    <source>
        <dbReference type="ARBA" id="ARBA00012140"/>
    </source>
</evidence>
<dbReference type="Proteomes" id="UP000095488">
    <property type="component" value="Unassembled WGS sequence"/>
</dbReference>
<keyword evidence="5" id="KW-0698">rRNA processing</keyword>
<evidence type="ECO:0000256" key="11">
    <source>
        <dbReference type="ARBA" id="ARBA00031088"/>
    </source>
</evidence>
<dbReference type="CDD" id="cd02440">
    <property type="entry name" value="AdoMet_MTases"/>
    <property type="match status" value="1"/>
</dbReference>
<feature type="binding site" evidence="13">
    <location>
        <position position="280"/>
    </location>
    <ligand>
        <name>S-adenosyl-L-methionine</name>
        <dbReference type="ChEBI" id="CHEBI:59789"/>
    </ligand>
</feature>
<comment type="function">
    <text evidence="1">Specifically methylates the cytosine at position 967 (m5C967) of 16S rRNA.</text>
</comment>
<keyword evidence="16" id="KW-1185">Reference proteome</keyword>
<dbReference type="Gene3D" id="3.30.70.1170">
    <property type="entry name" value="Sun protein, domain 3"/>
    <property type="match status" value="1"/>
</dbReference>
<dbReference type="PANTHER" id="PTHR22807">
    <property type="entry name" value="NOP2 YEAST -RELATED NOL1/NOP2/FMU SUN DOMAIN-CONTAINING"/>
    <property type="match status" value="1"/>
</dbReference>
<dbReference type="NCBIfam" id="TIGR00563">
    <property type="entry name" value="rsmB"/>
    <property type="match status" value="1"/>
</dbReference>
<dbReference type="GO" id="GO:0008168">
    <property type="term" value="F:methyltransferase activity"/>
    <property type="evidence" value="ECO:0007669"/>
    <property type="project" value="UniProtKB-KW"/>
</dbReference>
<evidence type="ECO:0000256" key="7">
    <source>
        <dbReference type="ARBA" id="ARBA00022679"/>
    </source>
</evidence>
<keyword evidence="4" id="KW-0963">Cytoplasm</keyword>
<evidence type="ECO:0000259" key="14">
    <source>
        <dbReference type="PROSITE" id="PS51686"/>
    </source>
</evidence>
<dbReference type="SUPFAM" id="SSF48013">
    <property type="entry name" value="NusB-like"/>
    <property type="match status" value="1"/>
</dbReference>
<keyword evidence="8 13" id="KW-0949">S-adenosyl-L-methionine</keyword>
<dbReference type="Gene3D" id="1.10.940.10">
    <property type="entry name" value="NusB-like"/>
    <property type="match status" value="1"/>
</dbReference>
<evidence type="ECO:0000256" key="8">
    <source>
        <dbReference type="ARBA" id="ARBA00022691"/>
    </source>
</evidence>
<accession>A0ABM9ULN1</accession>
<evidence type="ECO:0000313" key="16">
    <source>
        <dbReference type="Proteomes" id="UP000095488"/>
    </source>
</evidence>
<comment type="similarity">
    <text evidence="13">Belongs to the class I-like SAM-binding methyltransferase superfamily. RsmB/NOP family.</text>
</comment>
<dbReference type="InterPro" id="IPR023267">
    <property type="entry name" value="RCMT"/>
</dbReference>
<organism evidence="15 16">
    <name type="scientific">Sarcina ventriculi</name>
    <name type="common">Clostridium ventriculi</name>
    <dbReference type="NCBI Taxonomy" id="1267"/>
    <lineage>
        <taxon>Bacteria</taxon>
        <taxon>Bacillati</taxon>
        <taxon>Bacillota</taxon>
        <taxon>Clostridia</taxon>
        <taxon>Eubacteriales</taxon>
        <taxon>Clostridiaceae</taxon>
        <taxon>Sarcina</taxon>
    </lineage>
</organism>
<dbReference type="RefSeq" id="WP_055257205.1">
    <property type="nucleotide sequence ID" value="NZ_CABIXL010000001.1"/>
</dbReference>
<evidence type="ECO:0000256" key="2">
    <source>
        <dbReference type="ARBA" id="ARBA00004496"/>
    </source>
</evidence>